<sequence>MRAHPAPPHGKDMTSGLRPAAQDHSTATCTTADIHVAPEERLHQTAATLNTPLDQHDQRAVRKLLAPHAWRLDPVNAEALMTVLCFVGFVLLSVLLAEFFVPWLGAYRVLVSVIVHTLLIVVCAWRTVELWRVQEHRAALKGVTLIIMWGGLLFLDVRPALAP</sequence>
<reference evidence="4" key="1">
    <citation type="journal article" date="2019" name="Int. J. Syst. Evol. Microbiol.">
        <title>The Global Catalogue of Microorganisms (GCM) 10K type strain sequencing project: providing services to taxonomists for standard genome sequencing and annotation.</title>
        <authorList>
            <consortium name="The Broad Institute Genomics Platform"/>
            <consortium name="The Broad Institute Genome Sequencing Center for Infectious Disease"/>
            <person name="Wu L."/>
            <person name="Ma J."/>
        </authorList>
    </citation>
    <scope>NUCLEOTIDE SEQUENCE [LARGE SCALE GENOMIC DNA]</scope>
    <source>
        <strain evidence="4">JCM 30331</strain>
    </source>
</reference>
<feature type="transmembrane region" description="Helical" evidence="2">
    <location>
        <begin position="138"/>
        <end position="155"/>
    </location>
</feature>
<feature type="region of interest" description="Disordered" evidence="1">
    <location>
        <begin position="1"/>
        <end position="22"/>
    </location>
</feature>
<evidence type="ECO:0000256" key="1">
    <source>
        <dbReference type="SAM" id="MobiDB-lite"/>
    </source>
</evidence>
<evidence type="ECO:0000256" key="2">
    <source>
        <dbReference type="SAM" id="Phobius"/>
    </source>
</evidence>
<protein>
    <recommendedName>
        <fullName evidence="5">DUF2157 domain-containing protein</fullName>
    </recommendedName>
</protein>
<keyword evidence="4" id="KW-1185">Reference proteome</keyword>
<feature type="transmembrane region" description="Helical" evidence="2">
    <location>
        <begin position="79"/>
        <end position="100"/>
    </location>
</feature>
<keyword evidence="2" id="KW-0812">Transmembrane</keyword>
<gene>
    <name evidence="3" type="ORF">GCM10008955_32810</name>
</gene>
<organism evidence="3 4">
    <name type="scientific">Deinococcus malanensis</name>
    <dbReference type="NCBI Taxonomy" id="1706855"/>
    <lineage>
        <taxon>Bacteria</taxon>
        <taxon>Thermotogati</taxon>
        <taxon>Deinococcota</taxon>
        <taxon>Deinococci</taxon>
        <taxon>Deinococcales</taxon>
        <taxon>Deinococcaceae</taxon>
        <taxon>Deinococcus</taxon>
    </lineage>
</organism>
<dbReference type="Proteomes" id="UP000647587">
    <property type="component" value="Unassembled WGS sequence"/>
</dbReference>
<comment type="caution">
    <text evidence="3">The sequence shown here is derived from an EMBL/GenBank/DDBJ whole genome shotgun (WGS) entry which is preliminary data.</text>
</comment>
<accession>A0ABQ2F0H7</accession>
<evidence type="ECO:0000313" key="3">
    <source>
        <dbReference type="EMBL" id="GGK36397.1"/>
    </source>
</evidence>
<keyword evidence="2" id="KW-0472">Membrane</keyword>
<proteinExistence type="predicted"/>
<dbReference type="EMBL" id="BMPP01000016">
    <property type="protein sequence ID" value="GGK36397.1"/>
    <property type="molecule type" value="Genomic_DNA"/>
</dbReference>
<feature type="transmembrane region" description="Helical" evidence="2">
    <location>
        <begin position="106"/>
        <end position="126"/>
    </location>
</feature>
<evidence type="ECO:0008006" key="5">
    <source>
        <dbReference type="Google" id="ProtNLM"/>
    </source>
</evidence>
<name>A0ABQ2F0H7_9DEIO</name>
<evidence type="ECO:0000313" key="4">
    <source>
        <dbReference type="Proteomes" id="UP000647587"/>
    </source>
</evidence>
<keyword evidence="2" id="KW-1133">Transmembrane helix</keyword>